<dbReference type="Proteomes" id="UP001596417">
    <property type="component" value="Unassembled WGS sequence"/>
</dbReference>
<evidence type="ECO:0000313" key="2">
    <source>
        <dbReference type="Proteomes" id="UP001596417"/>
    </source>
</evidence>
<gene>
    <name evidence="1" type="ORF">ACFQL7_24550</name>
</gene>
<proteinExistence type="predicted"/>
<evidence type="ECO:0000313" key="1">
    <source>
        <dbReference type="EMBL" id="MFC7192663.1"/>
    </source>
</evidence>
<comment type="caution">
    <text evidence="1">The sequence shown here is derived from an EMBL/GenBank/DDBJ whole genome shotgun (WGS) entry which is preliminary data.</text>
</comment>
<name>A0ABD5YTX9_9EURY</name>
<accession>A0ABD5YTX9</accession>
<dbReference type="RefSeq" id="WP_390206792.1">
    <property type="nucleotide sequence ID" value="NZ_JBHTAX010000005.1"/>
</dbReference>
<organism evidence="1 2">
    <name type="scientific">Halocatena marina</name>
    <dbReference type="NCBI Taxonomy" id="2934937"/>
    <lineage>
        <taxon>Archaea</taxon>
        <taxon>Methanobacteriati</taxon>
        <taxon>Methanobacteriota</taxon>
        <taxon>Stenosarchaea group</taxon>
        <taxon>Halobacteria</taxon>
        <taxon>Halobacteriales</taxon>
        <taxon>Natronomonadaceae</taxon>
        <taxon>Halocatena</taxon>
    </lineage>
</organism>
<reference evidence="1 2" key="1">
    <citation type="journal article" date="2019" name="Int. J. Syst. Evol. Microbiol.">
        <title>The Global Catalogue of Microorganisms (GCM) 10K type strain sequencing project: providing services to taxonomists for standard genome sequencing and annotation.</title>
        <authorList>
            <consortium name="The Broad Institute Genomics Platform"/>
            <consortium name="The Broad Institute Genome Sequencing Center for Infectious Disease"/>
            <person name="Wu L."/>
            <person name="Ma J."/>
        </authorList>
    </citation>
    <scope>NUCLEOTIDE SEQUENCE [LARGE SCALE GENOMIC DNA]</scope>
    <source>
        <strain evidence="1 2">RDMS1</strain>
    </source>
</reference>
<protein>
    <submittedName>
        <fullName evidence="1">Uncharacterized protein</fullName>
    </submittedName>
</protein>
<sequence>MAGWRSRLVILAHLLGCWRFVEDITAAWTERADALDRDRQFDRALIPGAGAVILFTRNRRRGALSTH</sequence>
<dbReference type="EMBL" id="JBHTAX010000005">
    <property type="protein sequence ID" value="MFC7192663.1"/>
    <property type="molecule type" value="Genomic_DNA"/>
</dbReference>
<keyword evidence="2" id="KW-1185">Reference proteome</keyword>
<dbReference type="AlphaFoldDB" id="A0ABD5YTX9"/>